<dbReference type="InterPro" id="IPR033985">
    <property type="entry name" value="SusD-like_N"/>
</dbReference>
<dbReference type="Pfam" id="PF14322">
    <property type="entry name" value="SusD-like_3"/>
    <property type="match status" value="1"/>
</dbReference>
<sequence>MKARYIKLFLLGVICGSSLTSCGDSWFEREPKTILTDGQVWNDPKLVLSQLANIYNRLPQMHGDFNTGGMTEIDDAMYTGTMDQNYRNELQYGSDYGRYWDYGLIRDINMSIEKIAKFSTELEESQKTLFTAEFRFLRAYVYFEMVKRMGGVPLITNVLEYDFSGDPTYLQTPRAKEHEIYDFIYNEIQQIKDQLAGNNESQTRANTYTAYALQSRAMLYAASIAKYNNLMSVPIATEGGEVGIPASMADAYYQKSLDASEEIIKHGPYELYNKDSDKGKNFYDMLMVKDGNKEIIFAKDYIASLKVHRFAYDNIVRHLTEDNESSSTISPSLGLVESFDYLDGSKGTLKYKDQNNNYIVYDKASDIFKGKDARLYGTVVYPGTTFRGTPVEIQAGVAIWRDGHYELSVNPQLGSNYDDGGVWTGLDGPKDNTPDVSNTGFYIRKFVSEGAGASARGVSADNWWPWFRLGEIYLNAAEAALELKKANPEFYVNELRERAGFPENSISTLTMEILRKERRVELAFEDHRYFDLKRWRLADQVWNGIESDDTMVRGLYPYRVVRPGHEDNGKFIFEKMNPTRFKKARYFQMKNYYASIAQDVLDNNPKIVKNPFHN</sequence>
<evidence type="ECO:0000256" key="5">
    <source>
        <dbReference type="ARBA" id="ARBA00023237"/>
    </source>
</evidence>
<name>A0AAP9IXR0_BACOV</name>
<feature type="domain" description="SusD-like N-terminal" evidence="7">
    <location>
        <begin position="70"/>
        <end position="219"/>
    </location>
</feature>
<accession>A0AAP9IXR0</accession>
<dbReference type="Pfam" id="PF07980">
    <property type="entry name" value="SusD_RagB"/>
    <property type="match status" value="1"/>
</dbReference>
<dbReference type="AlphaFoldDB" id="A0AAP9IXR0"/>
<evidence type="ECO:0000313" key="9">
    <source>
        <dbReference type="Proteomes" id="UP000318823"/>
    </source>
</evidence>
<keyword evidence="4" id="KW-0472">Membrane</keyword>
<dbReference type="PROSITE" id="PS51257">
    <property type="entry name" value="PROKAR_LIPOPROTEIN"/>
    <property type="match status" value="1"/>
</dbReference>
<evidence type="ECO:0000313" key="8">
    <source>
        <dbReference type="EMBL" id="QDM10650.1"/>
    </source>
</evidence>
<proteinExistence type="inferred from homology"/>
<evidence type="ECO:0000256" key="1">
    <source>
        <dbReference type="ARBA" id="ARBA00004442"/>
    </source>
</evidence>
<dbReference type="GO" id="GO:0009279">
    <property type="term" value="C:cell outer membrane"/>
    <property type="evidence" value="ECO:0007669"/>
    <property type="project" value="UniProtKB-SubCell"/>
</dbReference>
<dbReference type="InterPro" id="IPR011990">
    <property type="entry name" value="TPR-like_helical_dom_sf"/>
</dbReference>
<evidence type="ECO:0000259" key="6">
    <source>
        <dbReference type="Pfam" id="PF07980"/>
    </source>
</evidence>
<gene>
    <name evidence="8" type="ORF">DYI28_19215</name>
</gene>
<feature type="domain" description="RagB/SusD" evidence="6">
    <location>
        <begin position="293"/>
        <end position="612"/>
    </location>
</feature>
<dbReference type="EMBL" id="CP041395">
    <property type="protein sequence ID" value="QDM10650.1"/>
    <property type="molecule type" value="Genomic_DNA"/>
</dbReference>
<evidence type="ECO:0000256" key="4">
    <source>
        <dbReference type="ARBA" id="ARBA00023136"/>
    </source>
</evidence>
<dbReference type="InterPro" id="IPR012944">
    <property type="entry name" value="SusD_RagB_dom"/>
</dbReference>
<dbReference type="Gene3D" id="1.25.40.390">
    <property type="match status" value="1"/>
</dbReference>
<evidence type="ECO:0000256" key="2">
    <source>
        <dbReference type="ARBA" id="ARBA00006275"/>
    </source>
</evidence>
<reference evidence="9" key="1">
    <citation type="journal article" date="2018" name="J. Anim. Genet.">
        <title>Acquired interbacterial defense systems protect against interspecies antagonism in the human gut microbiome.</title>
        <authorList>
            <person name="Ross B.D."/>
            <person name="Verster A.J."/>
            <person name="Radey M.C."/>
            <person name="Schmidtke D.T."/>
            <person name="Pope C.E."/>
            <person name="Hoffman L.R."/>
            <person name="Hajjar A."/>
            <person name="Peterson S.B."/>
            <person name="Borenstein E."/>
            <person name="Mougous J."/>
        </authorList>
    </citation>
    <scope>NUCLEOTIDE SEQUENCE [LARGE SCALE GENOMIC DNA]</scope>
    <source>
        <strain evidence="9">3725 D1 iv</strain>
    </source>
</reference>
<dbReference type="RefSeq" id="WP_032844317.1">
    <property type="nucleotide sequence ID" value="NZ_CAXSRA010000004.1"/>
</dbReference>
<protein>
    <submittedName>
        <fullName evidence="8">RagB/SusD family nutrient uptake outer membrane protein</fullName>
    </submittedName>
</protein>
<dbReference type="SUPFAM" id="SSF48452">
    <property type="entry name" value="TPR-like"/>
    <property type="match status" value="1"/>
</dbReference>
<evidence type="ECO:0000256" key="3">
    <source>
        <dbReference type="ARBA" id="ARBA00022729"/>
    </source>
</evidence>
<dbReference type="Proteomes" id="UP000318823">
    <property type="component" value="Chromosome"/>
</dbReference>
<keyword evidence="3" id="KW-0732">Signal</keyword>
<organism evidence="8 9">
    <name type="scientific">Bacteroides ovatus</name>
    <dbReference type="NCBI Taxonomy" id="28116"/>
    <lineage>
        <taxon>Bacteria</taxon>
        <taxon>Pseudomonadati</taxon>
        <taxon>Bacteroidota</taxon>
        <taxon>Bacteroidia</taxon>
        <taxon>Bacteroidales</taxon>
        <taxon>Bacteroidaceae</taxon>
        <taxon>Bacteroides</taxon>
    </lineage>
</organism>
<evidence type="ECO:0000259" key="7">
    <source>
        <dbReference type="Pfam" id="PF14322"/>
    </source>
</evidence>
<comment type="similarity">
    <text evidence="2">Belongs to the SusD family.</text>
</comment>
<comment type="subcellular location">
    <subcellularLocation>
        <location evidence="1">Cell outer membrane</location>
    </subcellularLocation>
</comment>
<keyword evidence="5" id="KW-0998">Cell outer membrane</keyword>